<evidence type="ECO:0000313" key="4">
    <source>
        <dbReference type="Proteomes" id="UP000621447"/>
    </source>
</evidence>
<proteinExistence type="predicted"/>
<dbReference type="EMBL" id="JABULH010000001">
    <property type="protein sequence ID" value="NTS64186.1"/>
    <property type="molecule type" value="Genomic_DNA"/>
</dbReference>
<dbReference type="PANTHER" id="PTHR46797:SF1">
    <property type="entry name" value="METHYLPHOSPHONATE SYNTHASE"/>
    <property type="match status" value="1"/>
</dbReference>
<dbReference type="InterPro" id="IPR010982">
    <property type="entry name" value="Lambda_DNA-bd_dom_sf"/>
</dbReference>
<accession>A0ABX2JFF2</accession>
<dbReference type="Pfam" id="PF01381">
    <property type="entry name" value="HTH_3"/>
    <property type="match status" value="1"/>
</dbReference>
<keyword evidence="1" id="KW-0238">DNA-binding</keyword>
<sequence length="205" mass="22340">MDDNEPATVSVGARLRQLRETQGLSMRDLAEKLGDGTHFTTIGKIETGKVRLTAERIERIAEALGTTFAEIANPNFALSQMRPVAVVKPGPWMGSSDISSATKIGWVVSPRGGINSVAFYTIEFIQNVGRKVDGFTVVDTDDRELEDGGVYMLDTGEQNTLRLGVYRSEPPRFESYIGVGGQTILRVGVTPFTTIGRAVFEGRNL</sequence>
<dbReference type="SMART" id="SM00530">
    <property type="entry name" value="HTH_XRE"/>
    <property type="match status" value="1"/>
</dbReference>
<reference evidence="3 4" key="1">
    <citation type="submission" date="2020-06" db="EMBL/GenBank/DDBJ databases">
        <title>Sphingomonas hominis sp. nov., a member of the Sphingomonas, isolated from the hair of a 22-year-old girl.</title>
        <authorList>
            <person name="Zhang D.-F."/>
            <person name="Cui X.-W."/>
        </authorList>
    </citation>
    <scope>NUCLEOTIDE SEQUENCE [LARGE SCALE GENOMIC DNA]</scope>
    <source>
        <strain evidence="3 4">HHU CXW</strain>
    </source>
</reference>
<name>A0ABX2JFF2_9SPHN</name>
<evidence type="ECO:0000259" key="2">
    <source>
        <dbReference type="PROSITE" id="PS50943"/>
    </source>
</evidence>
<dbReference type="Gene3D" id="1.10.260.40">
    <property type="entry name" value="lambda repressor-like DNA-binding domains"/>
    <property type="match status" value="1"/>
</dbReference>
<dbReference type="Proteomes" id="UP000621447">
    <property type="component" value="Unassembled WGS sequence"/>
</dbReference>
<keyword evidence="4" id="KW-1185">Reference proteome</keyword>
<dbReference type="SUPFAM" id="SSF47413">
    <property type="entry name" value="lambda repressor-like DNA-binding domains"/>
    <property type="match status" value="1"/>
</dbReference>
<evidence type="ECO:0000256" key="1">
    <source>
        <dbReference type="ARBA" id="ARBA00023125"/>
    </source>
</evidence>
<dbReference type="CDD" id="cd00093">
    <property type="entry name" value="HTH_XRE"/>
    <property type="match status" value="1"/>
</dbReference>
<dbReference type="PROSITE" id="PS50943">
    <property type="entry name" value="HTH_CROC1"/>
    <property type="match status" value="1"/>
</dbReference>
<gene>
    <name evidence="3" type="ORF">HRV97_03290</name>
</gene>
<dbReference type="InterPro" id="IPR001387">
    <property type="entry name" value="Cro/C1-type_HTH"/>
</dbReference>
<dbReference type="RefSeq" id="WP_174192235.1">
    <property type="nucleotide sequence ID" value="NZ_JABULH010000001.1"/>
</dbReference>
<evidence type="ECO:0000313" key="3">
    <source>
        <dbReference type="EMBL" id="NTS64186.1"/>
    </source>
</evidence>
<organism evidence="3 4">
    <name type="scientific">Sphingomonas hominis</name>
    <dbReference type="NCBI Taxonomy" id="2741495"/>
    <lineage>
        <taxon>Bacteria</taxon>
        <taxon>Pseudomonadati</taxon>
        <taxon>Pseudomonadota</taxon>
        <taxon>Alphaproteobacteria</taxon>
        <taxon>Sphingomonadales</taxon>
        <taxon>Sphingomonadaceae</taxon>
        <taxon>Sphingomonas</taxon>
    </lineage>
</organism>
<protein>
    <submittedName>
        <fullName evidence="3">Helix-turn-helix transcriptional regulator</fullName>
    </submittedName>
</protein>
<feature type="domain" description="HTH cro/C1-type" evidence="2">
    <location>
        <begin position="15"/>
        <end position="71"/>
    </location>
</feature>
<dbReference type="InterPro" id="IPR050807">
    <property type="entry name" value="TransReg_Diox_bact_type"/>
</dbReference>
<dbReference type="PANTHER" id="PTHR46797">
    <property type="entry name" value="HTH-TYPE TRANSCRIPTIONAL REGULATOR"/>
    <property type="match status" value="1"/>
</dbReference>
<comment type="caution">
    <text evidence="3">The sequence shown here is derived from an EMBL/GenBank/DDBJ whole genome shotgun (WGS) entry which is preliminary data.</text>
</comment>